<dbReference type="InterPro" id="IPR002010">
    <property type="entry name" value="T3SS_IM_R"/>
</dbReference>
<keyword evidence="11" id="KW-0282">Flagellum</keyword>
<evidence type="ECO:0000256" key="4">
    <source>
        <dbReference type="ARBA" id="ARBA00022475"/>
    </source>
</evidence>
<feature type="transmembrane region" description="Helical" evidence="10">
    <location>
        <begin position="213"/>
        <end position="237"/>
    </location>
</feature>
<dbReference type="InterPro" id="IPR006303">
    <property type="entry name" value="FliR"/>
</dbReference>
<feature type="transmembrane region" description="Helical" evidence="10">
    <location>
        <begin position="78"/>
        <end position="111"/>
    </location>
</feature>
<evidence type="ECO:0000256" key="10">
    <source>
        <dbReference type="RuleBase" id="RU362071"/>
    </source>
</evidence>
<sequence length="259" mass="28121">MTFTYTEFIQGLGLYFWPFVRIGAMLSIIPLFGMRGVPARVRILLSLLIAIVIAPMIPLPPPVDPFSWTGLGFMVQQILIGLAMGVILMVVFQAFVIAGQLIAMAMGLAFAMMVDPATGVQTPVVSQYFTILVTLLFLALDGHMMVIYILAGSFELLPVGANLLTVESLRLVYEFGRFMFSGGVLVALPAVTALLLINISFGVITRAAPALNIFAVGFPVTLLAGLVMLLFITPMVLPHLQELLNRAIDTIELLRLNPL</sequence>
<comment type="similarity">
    <text evidence="2 10">Belongs to the FliR/MopE/SpaR family.</text>
</comment>
<dbReference type="KEGG" id="tao:THIAE_07165"/>
<comment type="subcellular location">
    <subcellularLocation>
        <location evidence="10">Cell membrane</location>
        <topology evidence="10">Multi-pass membrane protein</topology>
    </subcellularLocation>
    <subcellularLocation>
        <location evidence="10">Bacterial flagellum basal body</location>
    </subcellularLocation>
</comment>
<dbReference type="NCBIfam" id="TIGR01400">
    <property type="entry name" value="fliR"/>
    <property type="match status" value="1"/>
</dbReference>
<dbReference type="EMBL" id="CP007030">
    <property type="protein sequence ID" value="AHF01568.1"/>
    <property type="molecule type" value="Genomic_DNA"/>
</dbReference>
<proteinExistence type="inferred from homology"/>
<dbReference type="OrthoDB" id="9797790at2"/>
<dbReference type="GO" id="GO:0005886">
    <property type="term" value="C:plasma membrane"/>
    <property type="evidence" value="ECO:0007669"/>
    <property type="project" value="UniProtKB-SubCell"/>
</dbReference>
<evidence type="ECO:0000256" key="7">
    <source>
        <dbReference type="ARBA" id="ARBA00023136"/>
    </source>
</evidence>
<keyword evidence="6 10" id="KW-1133">Transmembrane helix</keyword>
<dbReference type="GO" id="GO:0009425">
    <property type="term" value="C:bacterial-type flagellum basal body"/>
    <property type="evidence" value="ECO:0007669"/>
    <property type="project" value="UniProtKB-SubCell"/>
</dbReference>
<evidence type="ECO:0000256" key="1">
    <source>
        <dbReference type="ARBA" id="ARBA00002578"/>
    </source>
</evidence>
<evidence type="ECO:0000313" key="11">
    <source>
        <dbReference type="EMBL" id="AHF01568.1"/>
    </source>
</evidence>
<dbReference type="PANTHER" id="PTHR30065:SF8">
    <property type="entry name" value="FLAGELLAR BIOSYNTHETIC PROTEIN FLIR"/>
    <property type="match status" value="1"/>
</dbReference>
<dbReference type="Pfam" id="PF01311">
    <property type="entry name" value="Bac_export_1"/>
    <property type="match status" value="1"/>
</dbReference>
<feature type="transmembrane region" description="Helical" evidence="10">
    <location>
        <begin position="123"/>
        <end position="140"/>
    </location>
</feature>
<gene>
    <name evidence="11" type="ORF">THIAE_07165</name>
</gene>
<evidence type="ECO:0000256" key="8">
    <source>
        <dbReference type="ARBA" id="ARBA00023143"/>
    </source>
</evidence>
<protein>
    <recommendedName>
        <fullName evidence="3 9">Flagellar biosynthetic protein FliR</fullName>
    </recommendedName>
</protein>
<keyword evidence="11" id="KW-0966">Cell projection</keyword>
<evidence type="ECO:0000256" key="9">
    <source>
        <dbReference type="NCBIfam" id="TIGR01400"/>
    </source>
</evidence>
<evidence type="ECO:0000256" key="6">
    <source>
        <dbReference type="ARBA" id="ARBA00022989"/>
    </source>
</evidence>
<feature type="transmembrane region" description="Helical" evidence="10">
    <location>
        <begin position="12"/>
        <end position="32"/>
    </location>
</feature>
<feature type="transmembrane region" description="Helical" evidence="10">
    <location>
        <begin position="178"/>
        <end position="201"/>
    </location>
</feature>
<dbReference type="FunCoup" id="W0DWB0">
    <property type="interactions" value="61"/>
</dbReference>
<dbReference type="PRINTS" id="PR00953">
    <property type="entry name" value="TYPE3IMRPROT"/>
</dbReference>
<evidence type="ECO:0000256" key="5">
    <source>
        <dbReference type="ARBA" id="ARBA00022692"/>
    </source>
</evidence>
<reference evidence="11 12" key="1">
    <citation type="submission" date="2013-12" db="EMBL/GenBank/DDBJ databases">
        <authorList>
            <consortium name="DOE Joint Genome Institute"/>
            <person name="Kappler U."/>
            <person name="Huntemann M."/>
            <person name="Han J."/>
            <person name="Chen A."/>
            <person name="Kyrpides N."/>
            <person name="Mavromatis K."/>
            <person name="Markowitz V."/>
            <person name="Palaniappan K."/>
            <person name="Ivanova N."/>
            <person name="Schaumberg A."/>
            <person name="Pati A."/>
            <person name="Liolios K."/>
            <person name="Nordberg H.P."/>
            <person name="Cantor M.N."/>
            <person name="Hua S.X."/>
            <person name="Woyke T."/>
        </authorList>
    </citation>
    <scope>NUCLEOTIDE SEQUENCE [LARGE SCALE GENOMIC DNA]</scope>
    <source>
        <strain evidence="12">AL2</strain>
    </source>
</reference>
<keyword evidence="11" id="KW-0969">Cilium</keyword>
<dbReference type="Proteomes" id="UP000005380">
    <property type="component" value="Chromosome"/>
</dbReference>
<accession>W0DWB0</accession>
<evidence type="ECO:0000256" key="3">
    <source>
        <dbReference type="ARBA" id="ARBA00021717"/>
    </source>
</evidence>
<organism evidence="11 12">
    <name type="scientific">Thiomicrospira aerophila AL3</name>
    <dbReference type="NCBI Taxonomy" id="717772"/>
    <lineage>
        <taxon>Bacteria</taxon>
        <taxon>Pseudomonadati</taxon>
        <taxon>Pseudomonadota</taxon>
        <taxon>Gammaproteobacteria</taxon>
        <taxon>Thiotrichales</taxon>
        <taxon>Piscirickettsiaceae</taxon>
        <taxon>Thiomicrospira</taxon>
    </lineage>
</organism>
<dbReference type="InParanoid" id="W0DWB0"/>
<feature type="transmembrane region" description="Helical" evidence="10">
    <location>
        <begin position="39"/>
        <end position="58"/>
    </location>
</feature>
<dbReference type="eggNOG" id="COG1684">
    <property type="taxonomic scope" value="Bacteria"/>
</dbReference>
<feature type="transmembrane region" description="Helical" evidence="10">
    <location>
        <begin position="146"/>
        <end position="166"/>
    </location>
</feature>
<dbReference type="GO" id="GO:0044780">
    <property type="term" value="P:bacterial-type flagellum assembly"/>
    <property type="evidence" value="ECO:0007669"/>
    <property type="project" value="UniProtKB-UniRule"/>
</dbReference>
<dbReference type="STRING" id="717772.THIAE_07165"/>
<dbReference type="PANTHER" id="PTHR30065">
    <property type="entry name" value="FLAGELLAR BIOSYNTHETIC PROTEIN FLIR"/>
    <property type="match status" value="1"/>
</dbReference>
<dbReference type="AlphaFoldDB" id="W0DWB0"/>
<keyword evidence="8 10" id="KW-0975">Bacterial flagellum</keyword>
<name>W0DWB0_9GAMM</name>
<evidence type="ECO:0000313" key="12">
    <source>
        <dbReference type="Proteomes" id="UP000005380"/>
    </source>
</evidence>
<keyword evidence="5 10" id="KW-0812">Transmembrane</keyword>
<evidence type="ECO:0000256" key="2">
    <source>
        <dbReference type="ARBA" id="ARBA00009772"/>
    </source>
</evidence>
<comment type="function">
    <text evidence="1 10">Role in flagellar biosynthesis.</text>
</comment>
<keyword evidence="12" id="KW-1185">Reference proteome</keyword>
<dbReference type="HOGENOM" id="CLU_063626_4_0_6"/>
<keyword evidence="7 10" id="KW-0472">Membrane</keyword>
<dbReference type="GO" id="GO:0006605">
    <property type="term" value="P:protein targeting"/>
    <property type="evidence" value="ECO:0007669"/>
    <property type="project" value="UniProtKB-UniRule"/>
</dbReference>
<dbReference type="RefSeq" id="WP_006460519.1">
    <property type="nucleotide sequence ID" value="NZ_CP007030.1"/>
</dbReference>
<keyword evidence="4 10" id="KW-1003">Cell membrane</keyword>